<dbReference type="EMBL" id="GL737195">
    <property type="protein sequence ID" value="EFX60072.1"/>
    <property type="molecule type" value="Genomic_DNA"/>
</dbReference>
<dbReference type="KEGG" id="dpx:DAPPUDRAFT_279510"/>
<reference evidence="1 2" key="1">
    <citation type="journal article" date="2011" name="Science">
        <title>The ecoresponsive genome of Daphnia pulex.</title>
        <authorList>
            <person name="Colbourne J.K."/>
            <person name="Pfrender M.E."/>
            <person name="Gilbert D."/>
            <person name="Thomas W.K."/>
            <person name="Tucker A."/>
            <person name="Oakley T.H."/>
            <person name="Tokishita S."/>
            <person name="Aerts A."/>
            <person name="Arnold G.J."/>
            <person name="Basu M.K."/>
            <person name="Bauer D.J."/>
            <person name="Caceres C.E."/>
            <person name="Carmel L."/>
            <person name="Casola C."/>
            <person name="Choi J.H."/>
            <person name="Detter J.C."/>
            <person name="Dong Q."/>
            <person name="Dusheyko S."/>
            <person name="Eads B.D."/>
            <person name="Frohlich T."/>
            <person name="Geiler-Samerotte K.A."/>
            <person name="Gerlach D."/>
            <person name="Hatcher P."/>
            <person name="Jogdeo S."/>
            <person name="Krijgsveld J."/>
            <person name="Kriventseva E.V."/>
            <person name="Kultz D."/>
            <person name="Laforsch C."/>
            <person name="Lindquist E."/>
            <person name="Lopez J."/>
            <person name="Manak J.R."/>
            <person name="Muller J."/>
            <person name="Pangilinan J."/>
            <person name="Patwardhan R.P."/>
            <person name="Pitluck S."/>
            <person name="Pritham E.J."/>
            <person name="Rechtsteiner A."/>
            <person name="Rho M."/>
            <person name="Rogozin I.B."/>
            <person name="Sakarya O."/>
            <person name="Salamov A."/>
            <person name="Schaack S."/>
            <person name="Shapiro H."/>
            <person name="Shiga Y."/>
            <person name="Skalitzky C."/>
            <person name="Smith Z."/>
            <person name="Souvorov A."/>
            <person name="Sung W."/>
            <person name="Tang Z."/>
            <person name="Tsuchiya D."/>
            <person name="Tu H."/>
            <person name="Vos H."/>
            <person name="Wang M."/>
            <person name="Wolf Y.I."/>
            <person name="Yamagata H."/>
            <person name="Yamada T."/>
            <person name="Ye Y."/>
            <person name="Shaw J.R."/>
            <person name="Andrews J."/>
            <person name="Crease T.J."/>
            <person name="Tang H."/>
            <person name="Lucas S.M."/>
            <person name="Robertson H.M."/>
            <person name="Bork P."/>
            <person name="Koonin E.V."/>
            <person name="Zdobnov E.M."/>
            <person name="Grigoriev I.V."/>
            <person name="Lynch M."/>
            <person name="Boore J.L."/>
        </authorList>
    </citation>
    <scope>NUCLEOTIDE SEQUENCE [LARGE SCALE GENOMIC DNA]</scope>
</reference>
<dbReference type="AlphaFoldDB" id="E9I7F8"/>
<feature type="non-terminal residue" evidence="1">
    <location>
        <position position="244"/>
    </location>
</feature>
<organism evidence="1 2">
    <name type="scientific">Daphnia pulex</name>
    <name type="common">Water flea</name>
    <dbReference type="NCBI Taxonomy" id="6669"/>
    <lineage>
        <taxon>Eukaryota</taxon>
        <taxon>Metazoa</taxon>
        <taxon>Ecdysozoa</taxon>
        <taxon>Arthropoda</taxon>
        <taxon>Crustacea</taxon>
        <taxon>Branchiopoda</taxon>
        <taxon>Diplostraca</taxon>
        <taxon>Cladocera</taxon>
        <taxon>Anomopoda</taxon>
        <taxon>Daphniidae</taxon>
        <taxon>Daphnia</taxon>
    </lineage>
</organism>
<sequence length="244" mass="28002">MAQLDQPETSIQGRLLRFLQPEQSPFGDFDVDASLRHPDLTTDQIFAWLQYFVAYNFRTSSVMIRRRGQLVDRPKADAVDILGRCKWPLENGKPLRASDFLSSPYIAEFERTAFIPDDPHPLTHLPSPTRDIAILNRWKCVYPEPAAAFQVDIRRVQPFLDHWYNTIANGDPVVFDKCMQFLAHIIQYPQTRTGWCMVLIGDQGVGKNLAMSPLQTALGTYARQECNPERLVSRFNGMFKDNLL</sequence>
<dbReference type="HOGENOM" id="CLU_1140381_0_0_1"/>
<keyword evidence="2" id="KW-1185">Reference proteome</keyword>
<proteinExistence type="predicted"/>
<accession>E9I7F8</accession>
<dbReference type="Proteomes" id="UP000000305">
    <property type="component" value="Unassembled WGS sequence"/>
</dbReference>
<protein>
    <submittedName>
        <fullName evidence="1">Uncharacterized protein</fullName>
    </submittedName>
</protein>
<gene>
    <name evidence="1" type="ORF">DAPPUDRAFT_279510</name>
</gene>
<dbReference type="OrthoDB" id="10384385at2759"/>
<dbReference type="InParanoid" id="E9I7F8"/>
<evidence type="ECO:0000313" key="2">
    <source>
        <dbReference type="Proteomes" id="UP000000305"/>
    </source>
</evidence>
<evidence type="ECO:0000313" key="1">
    <source>
        <dbReference type="EMBL" id="EFX60072.1"/>
    </source>
</evidence>
<name>E9I7F8_DAPPU</name>